<name>A0ABS6EFS9_9CLOT</name>
<accession>A0ABS6EFS9</accession>
<gene>
    <name evidence="3" type="ORF">KQI86_07065</name>
</gene>
<feature type="chain" id="PRO_5046700530" evidence="1">
    <location>
        <begin position="27"/>
        <end position="375"/>
    </location>
</feature>
<feature type="signal peptide" evidence="1">
    <location>
        <begin position="1"/>
        <end position="26"/>
    </location>
</feature>
<evidence type="ECO:0000259" key="2">
    <source>
        <dbReference type="Pfam" id="PF12671"/>
    </source>
</evidence>
<sequence length="375" mass="43004">MKKIFTLLLSFVMVLTISVSTSTVKANILNTNDSFDGSTSNLLSTGDKEQLLSLTQNYFTSEIESIKQNRAITIDDNLMSTELKEYSSLKNLYLSDWFKEVDKELINYSVDLNFKDLEVYDESLSIICTVTNKMVFKDSPEIEQLGQDDYKILFKKLDENLILEDVILLEESEFNQKSLLRSPVDTRYETLKSKYLNLKKDAQRIKELSVSEDSDLLNPENTFNARSYSSGYLAAIDYAHTWALGRNPAYRDFGDNDCTNFVSQCVFAGGMPMVEPKWAYSSFTQSRSWVLVTEFWTAMYQLGYGTPNSSAYRGDIVQFYNSTKKEWSHAGIITAKDSYGTLFYSAHSSNRRDYGLYNVYPSSLYTDVRFLGMNY</sequence>
<dbReference type="RefSeq" id="WP_216438580.1">
    <property type="nucleotide sequence ID" value="NZ_JAHLQF010000002.1"/>
</dbReference>
<dbReference type="PANTHER" id="PTHR40032:SF1">
    <property type="entry name" value="EXPORTED PROTEIN"/>
    <property type="match status" value="1"/>
</dbReference>
<feature type="domain" description="Putative amidase" evidence="2">
    <location>
        <begin position="233"/>
        <end position="354"/>
    </location>
</feature>
<dbReference type="Pfam" id="PF12671">
    <property type="entry name" value="Amidase_6"/>
    <property type="match status" value="1"/>
</dbReference>
<evidence type="ECO:0000313" key="4">
    <source>
        <dbReference type="Proteomes" id="UP000726170"/>
    </source>
</evidence>
<dbReference type="EMBL" id="JAHLQF010000002">
    <property type="protein sequence ID" value="MBU5484086.1"/>
    <property type="molecule type" value="Genomic_DNA"/>
</dbReference>
<dbReference type="PANTHER" id="PTHR40032">
    <property type="entry name" value="EXPORTED PROTEIN-RELATED"/>
    <property type="match status" value="1"/>
</dbReference>
<keyword evidence="4" id="KW-1185">Reference proteome</keyword>
<proteinExistence type="predicted"/>
<reference evidence="3 4" key="1">
    <citation type="submission" date="2021-06" db="EMBL/GenBank/DDBJ databases">
        <authorList>
            <person name="Sun Q."/>
            <person name="Li D."/>
        </authorList>
    </citation>
    <scope>NUCLEOTIDE SEQUENCE [LARGE SCALE GENOMIC DNA]</scope>
    <source>
        <strain evidence="3 4">MSJ-11</strain>
    </source>
</reference>
<organism evidence="3 4">
    <name type="scientific">Clostridium mobile</name>
    <dbReference type="NCBI Taxonomy" id="2841512"/>
    <lineage>
        <taxon>Bacteria</taxon>
        <taxon>Bacillati</taxon>
        <taxon>Bacillota</taxon>
        <taxon>Clostridia</taxon>
        <taxon>Eubacteriales</taxon>
        <taxon>Clostridiaceae</taxon>
        <taxon>Clostridium</taxon>
    </lineage>
</organism>
<comment type="caution">
    <text evidence="3">The sequence shown here is derived from an EMBL/GenBank/DDBJ whole genome shotgun (WGS) entry which is preliminary data.</text>
</comment>
<dbReference type="Proteomes" id="UP000726170">
    <property type="component" value="Unassembled WGS sequence"/>
</dbReference>
<protein>
    <submittedName>
        <fullName evidence="3">Amidase domain-containing protein</fullName>
    </submittedName>
</protein>
<evidence type="ECO:0000256" key="1">
    <source>
        <dbReference type="SAM" id="SignalP"/>
    </source>
</evidence>
<dbReference type="InterPro" id="IPR024301">
    <property type="entry name" value="Amidase_6"/>
</dbReference>
<keyword evidence="1" id="KW-0732">Signal</keyword>
<evidence type="ECO:0000313" key="3">
    <source>
        <dbReference type="EMBL" id="MBU5484086.1"/>
    </source>
</evidence>